<keyword evidence="1" id="KW-0812">Transmembrane</keyword>
<evidence type="ECO:0000256" key="1">
    <source>
        <dbReference type="SAM" id="Phobius"/>
    </source>
</evidence>
<keyword evidence="1" id="KW-0472">Membrane</keyword>
<feature type="domain" description="Zona occludens toxin N-terminal" evidence="2">
    <location>
        <begin position="3"/>
        <end position="205"/>
    </location>
</feature>
<dbReference type="Gene3D" id="3.40.50.300">
    <property type="entry name" value="P-loop containing nucleotide triphosphate hydrolases"/>
    <property type="match status" value="1"/>
</dbReference>
<gene>
    <name evidence="3" type="ORF">PYV00_09195</name>
</gene>
<keyword evidence="4" id="KW-1185">Reference proteome</keyword>
<dbReference type="RefSeq" id="WP_275227976.1">
    <property type="nucleotide sequence ID" value="NZ_JARESE010000028.1"/>
</dbReference>
<evidence type="ECO:0000313" key="4">
    <source>
        <dbReference type="Proteomes" id="UP001216253"/>
    </source>
</evidence>
<accession>A0ABT5WPB4</accession>
<evidence type="ECO:0000259" key="2">
    <source>
        <dbReference type="Pfam" id="PF05707"/>
    </source>
</evidence>
<dbReference type="InterPro" id="IPR008900">
    <property type="entry name" value="Zot_N"/>
</dbReference>
<protein>
    <submittedName>
        <fullName evidence="3">Zonular occludens toxin domain-containing protein</fullName>
    </submittedName>
</protein>
<name>A0ABT5WPB4_9SPHN</name>
<evidence type="ECO:0000313" key="3">
    <source>
        <dbReference type="EMBL" id="MDE8651894.1"/>
    </source>
</evidence>
<comment type="caution">
    <text evidence="3">The sequence shown here is derived from an EMBL/GenBank/DDBJ whole genome shotgun (WGS) entry which is preliminary data.</text>
</comment>
<proteinExistence type="predicted"/>
<dbReference type="InterPro" id="IPR027417">
    <property type="entry name" value="P-loop_NTPase"/>
</dbReference>
<feature type="transmembrane region" description="Helical" evidence="1">
    <location>
        <begin position="225"/>
        <end position="244"/>
    </location>
</feature>
<sequence length="358" mass="38788">MAITAYTGVPGAGKSYAMIEQVILPGVRVGRRVLTNIGGVQPARIAAYCAAKWPADDLGEVVVFDGSDALRADFFPTEETGDEDTFVKGGDLLVFDEWRLTFPNRGAVPNARLEPFLRWHRHLTDSRGIACDVVIGTQLLTDIHRDFRGLVERSYKFRKLKSVGLPKFYQWDAYDGHLQPKGEGYAKGNGKYKREIFELYRSYSTDGDGKELSTDKRTSVFTKSVVGIALGVCLMFGLGGYGVYRFFLRDDVAAAKVGTKPPGAAVPLSSAPSVSFGGHPPRPQSPYRIAGFVDGPQGVRVVLSDDKGSVRVVGPDGFDFDRGRPIYGVLDGEAVVADDRLDLGSRSGAGSSSFGLTM</sequence>
<organism evidence="3 4">
    <name type="scientific">Novosphingobium album</name>
    <name type="common">ex Liu et al. 2023</name>
    <dbReference type="NCBI Taxonomy" id="3031130"/>
    <lineage>
        <taxon>Bacteria</taxon>
        <taxon>Pseudomonadati</taxon>
        <taxon>Pseudomonadota</taxon>
        <taxon>Alphaproteobacteria</taxon>
        <taxon>Sphingomonadales</taxon>
        <taxon>Sphingomonadaceae</taxon>
        <taxon>Novosphingobium</taxon>
    </lineage>
</organism>
<dbReference type="Proteomes" id="UP001216253">
    <property type="component" value="Unassembled WGS sequence"/>
</dbReference>
<dbReference type="EMBL" id="JARESE010000028">
    <property type="protein sequence ID" value="MDE8651894.1"/>
    <property type="molecule type" value="Genomic_DNA"/>
</dbReference>
<reference evidence="3 4" key="1">
    <citation type="submission" date="2023-03" db="EMBL/GenBank/DDBJ databases">
        <title>NovoSphingobium album sp. nov. isolated from polycyclic aromatic hydrocarbons- and heavy-metal polluted soil.</title>
        <authorList>
            <person name="Liu Z."/>
            <person name="Wang K."/>
        </authorList>
    </citation>
    <scope>NUCLEOTIDE SEQUENCE [LARGE SCALE GENOMIC DNA]</scope>
    <source>
        <strain evidence="3 4">H3SJ31-1</strain>
    </source>
</reference>
<dbReference type="Pfam" id="PF05707">
    <property type="entry name" value="Zot"/>
    <property type="match status" value="1"/>
</dbReference>
<keyword evidence="1" id="KW-1133">Transmembrane helix</keyword>